<dbReference type="Gene3D" id="3.90.960.10">
    <property type="entry name" value="YbaK/aminoacyl-tRNA synthetase-associated domain"/>
    <property type="match status" value="1"/>
</dbReference>
<dbReference type="GO" id="GO:0002161">
    <property type="term" value="F:aminoacyl-tRNA deacylase activity"/>
    <property type="evidence" value="ECO:0007669"/>
    <property type="project" value="InterPro"/>
</dbReference>
<proteinExistence type="predicted"/>
<organism evidence="2 3">
    <name type="scientific">Tessaracoccus aquimaris</name>
    <dbReference type="NCBI Taxonomy" id="1332264"/>
    <lineage>
        <taxon>Bacteria</taxon>
        <taxon>Bacillati</taxon>
        <taxon>Actinomycetota</taxon>
        <taxon>Actinomycetes</taxon>
        <taxon>Propionibacteriales</taxon>
        <taxon>Propionibacteriaceae</taxon>
        <taxon>Tessaracoccus</taxon>
    </lineage>
</organism>
<dbReference type="EMBL" id="CP019606">
    <property type="protein sequence ID" value="AQP48733.1"/>
    <property type="molecule type" value="Genomic_DNA"/>
</dbReference>
<dbReference type="STRING" id="1332264.BW730_15700"/>
<dbReference type="InterPro" id="IPR036754">
    <property type="entry name" value="YbaK/aa-tRNA-synt-asso_dom_sf"/>
</dbReference>
<keyword evidence="3" id="KW-1185">Reference proteome</keyword>
<gene>
    <name evidence="2" type="ORF">BW730_15700</name>
</gene>
<protein>
    <recommendedName>
        <fullName evidence="1">YbaK/aminoacyl-tRNA synthetase-associated domain-containing protein</fullName>
    </recommendedName>
</protein>
<dbReference type="PANTHER" id="PTHR30411:SF1">
    <property type="entry name" value="CYTOPLASMIC PROTEIN"/>
    <property type="match status" value="1"/>
</dbReference>
<dbReference type="Pfam" id="PF04073">
    <property type="entry name" value="tRNA_edit"/>
    <property type="match status" value="1"/>
</dbReference>
<feature type="domain" description="YbaK/aminoacyl-tRNA synthetase-associated" evidence="1">
    <location>
        <begin position="44"/>
        <end position="164"/>
    </location>
</feature>
<dbReference type="SUPFAM" id="SSF55826">
    <property type="entry name" value="YbaK/ProRS associated domain"/>
    <property type="match status" value="1"/>
</dbReference>
<name>A0A1Q2CRI5_9ACTN</name>
<reference evidence="3" key="1">
    <citation type="submission" date="2017-02" db="EMBL/GenBank/DDBJ databases">
        <title>Tessaracoccus aquaemaris sp. nov., isolated from the intestine of a Korean rockfish, Sebastes schlegelii, in a marine aquaculture pond.</title>
        <authorList>
            <person name="Tak E.J."/>
            <person name="Bae J.-W."/>
        </authorList>
    </citation>
    <scope>NUCLEOTIDE SEQUENCE [LARGE SCALE GENOMIC DNA]</scope>
    <source>
        <strain evidence="3">NSG39</strain>
    </source>
</reference>
<dbReference type="PANTHER" id="PTHR30411">
    <property type="entry name" value="CYTOPLASMIC PROTEIN"/>
    <property type="match status" value="1"/>
</dbReference>
<dbReference type="InterPro" id="IPR007214">
    <property type="entry name" value="YbaK/aa-tRNA-synth-assoc-dom"/>
</dbReference>
<dbReference type="AlphaFoldDB" id="A0A1Q2CRI5"/>
<dbReference type="Proteomes" id="UP000188145">
    <property type="component" value="Chromosome"/>
</dbReference>
<evidence type="ECO:0000313" key="2">
    <source>
        <dbReference type="EMBL" id="AQP48733.1"/>
    </source>
</evidence>
<evidence type="ECO:0000313" key="3">
    <source>
        <dbReference type="Proteomes" id="UP000188145"/>
    </source>
</evidence>
<dbReference type="RefSeq" id="WP_077687079.1">
    <property type="nucleotide sequence ID" value="NZ_CP019606.1"/>
</dbReference>
<evidence type="ECO:0000259" key="1">
    <source>
        <dbReference type="Pfam" id="PF04073"/>
    </source>
</evidence>
<accession>A0A1Q2CRI5</accession>
<sequence>MASAEGNLDWQPLTARPELVAAPVAAAAETVPGARVAAIDATLADTAAFCEAYDVAPEASANCVVVFGRRGEDSVHAAVMVLATDRADVNKTVRKALGMRKLSFADQATAEELTGMTQGGITPVGLPADWPILVDEAVASAGPVVIGGGVRGSKLLVDGADLGRLPNAQVLRLTIGAEA</sequence>
<dbReference type="OrthoDB" id="9796920at2"/>
<dbReference type="KEGG" id="tes:BW730_15700"/>